<reference evidence="3" key="1">
    <citation type="submission" date="2020-11" db="EMBL/GenBank/DDBJ databases">
        <title>Whole-genome analyses of Nonomuraea sp. K274.</title>
        <authorList>
            <person name="Veyisoglu A."/>
        </authorList>
    </citation>
    <scope>NUCLEOTIDE SEQUENCE</scope>
    <source>
        <strain evidence="3">K274</strain>
    </source>
</reference>
<organism evidence="3 4">
    <name type="scientific">Nonomuraea cypriaca</name>
    <dbReference type="NCBI Taxonomy" id="1187855"/>
    <lineage>
        <taxon>Bacteria</taxon>
        <taxon>Bacillati</taxon>
        <taxon>Actinomycetota</taxon>
        <taxon>Actinomycetes</taxon>
        <taxon>Streptosporangiales</taxon>
        <taxon>Streptosporangiaceae</taxon>
        <taxon>Nonomuraea</taxon>
    </lineage>
</organism>
<evidence type="ECO:0000313" key="3">
    <source>
        <dbReference type="EMBL" id="MBF8194465.1"/>
    </source>
</evidence>
<feature type="domain" description="NAD(P)-binding" evidence="2">
    <location>
        <begin position="6"/>
        <end position="110"/>
    </location>
</feature>
<gene>
    <name evidence="3" type="ORF">ITP53_54200</name>
</gene>
<dbReference type="PANTHER" id="PTHR43162:SF1">
    <property type="entry name" value="PRESTALK A DIFFERENTIATION PROTEIN A"/>
    <property type="match status" value="1"/>
</dbReference>
<protein>
    <submittedName>
        <fullName evidence="3">NAD(P)H-binding protein</fullName>
    </submittedName>
</protein>
<comment type="caution">
    <text evidence="3">The sequence shown here is derived from an EMBL/GenBank/DDBJ whole genome shotgun (WGS) entry which is preliminary data.</text>
</comment>
<dbReference type="Proteomes" id="UP000605361">
    <property type="component" value="Unassembled WGS sequence"/>
</dbReference>
<dbReference type="InterPro" id="IPR016040">
    <property type="entry name" value="NAD(P)-bd_dom"/>
</dbReference>
<dbReference type="Pfam" id="PF13460">
    <property type="entry name" value="NAD_binding_10"/>
    <property type="match status" value="1"/>
</dbReference>
<dbReference type="Gene3D" id="3.40.50.720">
    <property type="entry name" value="NAD(P)-binding Rossmann-like Domain"/>
    <property type="match status" value="1"/>
</dbReference>
<name>A0A931F584_9ACTN</name>
<dbReference type="AlphaFoldDB" id="A0A931F584"/>
<evidence type="ECO:0000256" key="1">
    <source>
        <dbReference type="SAM" id="MobiDB-lite"/>
    </source>
</evidence>
<dbReference type="PANTHER" id="PTHR43162">
    <property type="match status" value="1"/>
</dbReference>
<sequence length="140" mass="14590">MILVTGATGAFGRPLVELLTAQGAAVRAVTRSARDAGLPPGVETVEGDPSRPCTLARHLDAVTTVFLHPRVIGEAADELLAVARERGATRVVALSAMNADDPLDEQPSRSMEAGSDRGQEVSGGEGLIPEVSGGRRPVWR</sequence>
<evidence type="ECO:0000313" key="4">
    <source>
        <dbReference type="Proteomes" id="UP000605361"/>
    </source>
</evidence>
<dbReference type="InterPro" id="IPR051604">
    <property type="entry name" value="Ergot_Alk_Oxidoreductase"/>
</dbReference>
<dbReference type="SUPFAM" id="SSF51735">
    <property type="entry name" value="NAD(P)-binding Rossmann-fold domains"/>
    <property type="match status" value="1"/>
</dbReference>
<dbReference type="InterPro" id="IPR036291">
    <property type="entry name" value="NAD(P)-bd_dom_sf"/>
</dbReference>
<evidence type="ECO:0000259" key="2">
    <source>
        <dbReference type="Pfam" id="PF13460"/>
    </source>
</evidence>
<accession>A0A931F584</accession>
<keyword evidence="4" id="KW-1185">Reference proteome</keyword>
<proteinExistence type="predicted"/>
<dbReference type="RefSeq" id="WP_195903280.1">
    <property type="nucleotide sequence ID" value="NZ_JADOGI010000424.1"/>
</dbReference>
<dbReference type="EMBL" id="JADOGI010000424">
    <property type="protein sequence ID" value="MBF8194465.1"/>
    <property type="molecule type" value="Genomic_DNA"/>
</dbReference>
<feature type="region of interest" description="Disordered" evidence="1">
    <location>
        <begin position="97"/>
        <end position="140"/>
    </location>
</feature>